<feature type="signal peptide" evidence="1">
    <location>
        <begin position="1"/>
        <end position="29"/>
    </location>
</feature>
<keyword evidence="3" id="KW-1185">Reference proteome</keyword>
<dbReference type="AlphaFoldDB" id="A0A0D8ZTN2"/>
<proteinExistence type="predicted"/>
<evidence type="ECO:0008006" key="4">
    <source>
        <dbReference type="Google" id="ProtNLM"/>
    </source>
</evidence>
<reference evidence="2 3" key="1">
    <citation type="submission" date="2015-02" db="EMBL/GenBank/DDBJ databases">
        <title>Draft genome of a novel marine cyanobacterium (Chroococcales) isolated from South Atlantic Ocean.</title>
        <authorList>
            <person name="Rigonato J."/>
            <person name="Alvarenga D.O."/>
            <person name="Branco L.H."/>
            <person name="Varani A.M."/>
            <person name="Brandini F.P."/>
            <person name="Fiore M.F."/>
        </authorList>
    </citation>
    <scope>NUCLEOTIDE SEQUENCE [LARGE SCALE GENOMIC DNA]</scope>
    <source>
        <strain evidence="2 3">CENA595</strain>
    </source>
</reference>
<dbReference type="STRING" id="1618023.UH38_08485"/>
<dbReference type="PROSITE" id="PS51257">
    <property type="entry name" value="PROKAR_LIPOPROTEIN"/>
    <property type="match status" value="1"/>
</dbReference>
<sequence>MRQFTAKSLIFFNLLLVGGLSGCASLAQATNGINFGLGNNITNISDAKSSQQQGIVNLQGQVTDIVPLMEPWQAYQLQDASGTVWVITSQAGLSKADRVLIKGNLRYQSIPLDRQELGDFYIEEQERTKQTPAS</sequence>
<dbReference type="EMBL" id="JYON01000007">
    <property type="protein sequence ID" value="KJH72100.1"/>
    <property type="molecule type" value="Genomic_DNA"/>
</dbReference>
<dbReference type="InterPro" id="IPR036700">
    <property type="entry name" value="BOBF_sf"/>
</dbReference>
<dbReference type="SUPFAM" id="SSF101756">
    <property type="entry name" value="Hypothetical protein YgiW"/>
    <property type="match status" value="1"/>
</dbReference>
<organism evidence="2 3">
    <name type="scientific">Aliterella atlantica CENA595</name>
    <dbReference type="NCBI Taxonomy" id="1618023"/>
    <lineage>
        <taxon>Bacteria</taxon>
        <taxon>Bacillati</taxon>
        <taxon>Cyanobacteriota</taxon>
        <taxon>Cyanophyceae</taxon>
        <taxon>Chroococcidiopsidales</taxon>
        <taxon>Aliterellaceae</taxon>
        <taxon>Aliterella</taxon>
    </lineage>
</organism>
<name>A0A0D8ZTN2_9CYAN</name>
<comment type="caution">
    <text evidence="2">The sequence shown here is derived from an EMBL/GenBank/DDBJ whole genome shotgun (WGS) entry which is preliminary data.</text>
</comment>
<evidence type="ECO:0000256" key="1">
    <source>
        <dbReference type="SAM" id="SignalP"/>
    </source>
</evidence>
<dbReference type="OrthoDB" id="495371at2"/>
<dbReference type="RefSeq" id="WP_045054222.1">
    <property type="nucleotide sequence ID" value="NZ_CAWMDP010000040.1"/>
</dbReference>
<feature type="chain" id="PRO_5002337419" description="DNA-binding protein" evidence="1">
    <location>
        <begin position="30"/>
        <end position="134"/>
    </location>
</feature>
<keyword evidence="1" id="KW-0732">Signal</keyword>
<evidence type="ECO:0000313" key="2">
    <source>
        <dbReference type="EMBL" id="KJH72100.1"/>
    </source>
</evidence>
<evidence type="ECO:0000313" key="3">
    <source>
        <dbReference type="Proteomes" id="UP000032452"/>
    </source>
</evidence>
<protein>
    <recommendedName>
        <fullName evidence="4">DNA-binding protein</fullName>
    </recommendedName>
</protein>
<gene>
    <name evidence="2" type="ORF">UH38_08485</name>
</gene>
<dbReference type="Proteomes" id="UP000032452">
    <property type="component" value="Unassembled WGS sequence"/>
</dbReference>
<accession>A0A0D8ZTN2</accession>